<dbReference type="PIRSF" id="PIRSF003073">
    <property type="entry name" value="DNAC_TnpB_IstB"/>
    <property type="match status" value="1"/>
</dbReference>
<reference evidence="2" key="1">
    <citation type="journal article" date="2015" name="Nature">
        <title>Complex archaea that bridge the gap between prokaryotes and eukaryotes.</title>
        <authorList>
            <person name="Spang A."/>
            <person name="Saw J.H."/>
            <person name="Jorgensen S.L."/>
            <person name="Zaremba-Niedzwiedzka K."/>
            <person name="Martijn J."/>
            <person name="Lind A.E."/>
            <person name="van Eijk R."/>
            <person name="Schleper C."/>
            <person name="Guy L."/>
            <person name="Ettema T.J."/>
        </authorList>
    </citation>
    <scope>NUCLEOTIDE SEQUENCE</scope>
</reference>
<sequence>MAPKTRRAPAPNPTEELTQLAIDLDLTTLAQSLPTLLESAEKDSPSFTDFGLKMFRAEITARKTRRLERSLKRARLGVVEGLEGYDFSARPKLDPRVVKELLGCRFVAEHRNILCPGRAGLGKTRVAKAIAHAACLADYSVLCVFAADMIEELHASHADQTFKRAFRRYVKPDILLVDEFGYEPFTTEATNYLFRLVSARHKQGSIILTANTGFSKWKSLFPSEATVDRLVDSATILRFTGKSFRQPRDIVGAPLEND</sequence>
<dbReference type="InterPro" id="IPR028350">
    <property type="entry name" value="DNAC/IstB-like"/>
</dbReference>
<dbReference type="Gene3D" id="3.40.50.300">
    <property type="entry name" value="P-loop containing nucleotide triphosphate hydrolases"/>
    <property type="match status" value="1"/>
</dbReference>
<dbReference type="PANTHER" id="PTHR30050:SF4">
    <property type="entry name" value="ATP-BINDING PROTEIN RV3427C IN INSERTION SEQUENCE-RELATED"/>
    <property type="match status" value="1"/>
</dbReference>
<protein>
    <recommendedName>
        <fullName evidence="1">IstB-like ATP-binding domain-containing protein</fullName>
    </recommendedName>
</protein>
<evidence type="ECO:0000313" key="2">
    <source>
        <dbReference type="EMBL" id="KKK88990.1"/>
    </source>
</evidence>
<dbReference type="PANTHER" id="PTHR30050">
    <property type="entry name" value="CHROMOSOMAL REPLICATION INITIATOR PROTEIN DNAA"/>
    <property type="match status" value="1"/>
</dbReference>
<gene>
    <name evidence="2" type="ORF">LCGC14_2737600</name>
</gene>
<dbReference type="GO" id="GO:0006260">
    <property type="term" value="P:DNA replication"/>
    <property type="evidence" value="ECO:0007669"/>
    <property type="project" value="TreeGrafter"/>
</dbReference>
<dbReference type="SUPFAM" id="SSF52540">
    <property type="entry name" value="P-loop containing nucleoside triphosphate hydrolases"/>
    <property type="match status" value="1"/>
</dbReference>
<comment type="caution">
    <text evidence="2">The sequence shown here is derived from an EMBL/GenBank/DDBJ whole genome shotgun (WGS) entry which is preliminary data.</text>
</comment>
<dbReference type="EMBL" id="LAZR01049716">
    <property type="protein sequence ID" value="KKK88990.1"/>
    <property type="molecule type" value="Genomic_DNA"/>
</dbReference>
<dbReference type="InterPro" id="IPR002611">
    <property type="entry name" value="IstB_ATP-bd"/>
</dbReference>
<dbReference type="CDD" id="cd00009">
    <property type="entry name" value="AAA"/>
    <property type="match status" value="1"/>
</dbReference>
<feature type="domain" description="IstB-like ATP-binding" evidence="1">
    <location>
        <begin position="22"/>
        <end position="246"/>
    </location>
</feature>
<dbReference type="AlphaFoldDB" id="A0A0F8ZSN5"/>
<organism evidence="2">
    <name type="scientific">marine sediment metagenome</name>
    <dbReference type="NCBI Taxonomy" id="412755"/>
    <lineage>
        <taxon>unclassified sequences</taxon>
        <taxon>metagenomes</taxon>
        <taxon>ecological metagenomes</taxon>
    </lineage>
</organism>
<dbReference type="GO" id="GO:0005524">
    <property type="term" value="F:ATP binding"/>
    <property type="evidence" value="ECO:0007669"/>
    <property type="project" value="InterPro"/>
</dbReference>
<dbReference type="InterPro" id="IPR027417">
    <property type="entry name" value="P-loop_NTPase"/>
</dbReference>
<accession>A0A0F8ZSN5</accession>
<name>A0A0F8ZSN5_9ZZZZ</name>
<dbReference type="Pfam" id="PF01695">
    <property type="entry name" value="IstB_IS21"/>
    <property type="match status" value="1"/>
</dbReference>
<evidence type="ECO:0000259" key="1">
    <source>
        <dbReference type="Pfam" id="PF01695"/>
    </source>
</evidence>
<proteinExistence type="predicted"/>